<keyword evidence="10" id="KW-1185">Reference proteome</keyword>
<dbReference type="GO" id="GO:0005524">
    <property type="term" value="F:ATP binding"/>
    <property type="evidence" value="ECO:0007669"/>
    <property type="project" value="UniProtKB-KW"/>
</dbReference>
<name>A0A2C9XPX9_9ENTE</name>
<protein>
    <recommendedName>
        <fullName evidence="6">UDP-N-acetylglucosamine kinase</fullName>
        <ecNumber evidence="2">2.7.1.176</ecNumber>
    </recommendedName>
    <alternativeName>
        <fullName evidence="6">UDP-N-acetylglucosamine kinase</fullName>
    </alternativeName>
</protein>
<dbReference type="STRING" id="1987383.A5844_000494"/>
<keyword evidence="4" id="KW-0547">Nucleotide-binding</keyword>
<sequence>MDDKVYAKDHKKEFFQDVIQDKVVRLDQKEAIFMAGTPGAGKTEVATSLLELSEDICRIDADVFRTKFPGYTGRNSSDFQRGASWLVDYSLDMVLKKGYSFLLDGTFAIGRAKQNIERCLSRDYDVTIYFIFQEPLIAWNYTKIREKVEGRFVPKDRFINAYFKSRENVREVIKQYGESISVHVILKDYNNEIATVVPDISDIDLILPELFTKAELEEKLYD</sequence>
<dbReference type="EMBL" id="NGMO01000001">
    <property type="protein sequence ID" value="OTP12262.1"/>
    <property type="molecule type" value="Genomic_DNA"/>
</dbReference>
<keyword evidence="3" id="KW-1277">Toxin-antitoxin system</keyword>
<comment type="similarity">
    <text evidence="1">Belongs to the zeta toxin family.</text>
</comment>
<evidence type="ECO:0000313" key="9">
    <source>
        <dbReference type="EMBL" id="OTP12262.1"/>
    </source>
</evidence>
<evidence type="ECO:0000256" key="6">
    <source>
        <dbReference type="ARBA" id="ARBA00032897"/>
    </source>
</evidence>
<dbReference type="InterPro" id="IPR027417">
    <property type="entry name" value="P-loop_NTPase"/>
</dbReference>
<keyword evidence="5" id="KW-0067">ATP-binding</keyword>
<accession>A0A2C9XPX9</accession>
<evidence type="ECO:0000256" key="2">
    <source>
        <dbReference type="ARBA" id="ARBA00011963"/>
    </source>
</evidence>
<comment type="catalytic activity">
    <reaction evidence="7">
        <text>UDP-N-acetyl-alpha-D-glucosamine + ATP = UDP-N-acetyl-alpha-D-glucosamine 3'-phosphate + ADP + H(+)</text>
        <dbReference type="Rhea" id="RHEA:32671"/>
        <dbReference type="ChEBI" id="CHEBI:15378"/>
        <dbReference type="ChEBI" id="CHEBI:30616"/>
        <dbReference type="ChEBI" id="CHEBI:57705"/>
        <dbReference type="ChEBI" id="CHEBI:64353"/>
        <dbReference type="ChEBI" id="CHEBI:456216"/>
        <dbReference type="EC" id="2.7.1.176"/>
    </reaction>
</comment>
<evidence type="ECO:0000259" key="8">
    <source>
        <dbReference type="Pfam" id="PF06414"/>
    </source>
</evidence>
<feature type="domain" description="Zeta toxin" evidence="8">
    <location>
        <begin position="24"/>
        <end position="191"/>
    </location>
</feature>
<dbReference type="Gene3D" id="3.40.50.300">
    <property type="entry name" value="P-loop containing nucleotide triphosphate hydrolases"/>
    <property type="match status" value="1"/>
</dbReference>
<proteinExistence type="inferred from homology"/>
<evidence type="ECO:0000256" key="5">
    <source>
        <dbReference type="ARBA" id="ARBA00022840"/>
    </source>
</evidence>
<evidence type="ECO:0000256" key="1">
    <source>
        <dbReference type="ARBA" id="ARBA00009104"/>
    </source>
</evidence>
<reference evidence="9 10" key="1">
    <citation type="submission" date="2017-05" db="EMBL/GenBank/DDBJ databases">
        <title>The Genome Sequence of Enterococcus sp. 10A9_DIV0425.</title>
        <authorList>
            <consortium name="The Broad Institute Genomics Platform"/>
            <consortium name="The Broad Institute Genomic Center for Infectious Diseases"/>
            <person name="Earl A."/>
            <person name="Manson A."/>
            <person name="Schwartman J."/>
            <person name="Gilmore M."/>
            <person name="Abouelleil A."/>
            <person name="Cao P."/>
            <person name="Chapman S."/>
            <person name="Cusick C."/>
            <person name="Shea T."/>
            <person name="Young S."/>
            <person name="Neafsey D."/>
            <person name="Nusbaum C."/>
            <person name="Birren B."/>
        </authorList>
    </citation>
    <scope>NUCLEOTIDE SEQUENCE [LARGE SCALE GENOMIC DNA]</scope>
    <source>
        <strain evidence="9 10">10A9_DIV0425</strain>
    </source>
</reference>
<dbReference type="EC" id="2.7.1.176" evidence="2"/>
<evidence type="ECO:0000256" key="4">
    <source>
        <dbReference type="ARBA" id="ARBA00022741"/>
    </source>
</evidence>
<dbReference type="InterPro" id="IPR010488">
    <property type="entry name" value="Zeta_toxin_domain"/>
</dbReference>
<evidence type="ECO:0000256" key="3">
    <source>
        <dbReference type="ARBA" id="ARBA00022649"/>
    </source>
</evidence>
<dbReference type="AlphaFoldDB" id="A0A2C9XPX9"/>
<comment type="caution">
    <text evidence="9">The sequence shown here is derived from an EMBL/GenBank/DDBJ whole genome shotgun (WGS) entry which is preliminary data.</text>
</comment>
<dbReference type="SUPFAM" id="SSF52540">
    <property type="entry name" value="P-loop containing nucleoside triphosphate hydrolases"/>
    <property type="match status" value="1"/>
</dbReference>
<evidence type="ECO:0000313" key="10">
    <source>
        <dbReference type="Proteomes" id="UP000194933"/>
    </source>
</evidence>
<organism evidence="9 10">
    <name type="scientific">Candidatus Enterococcus wittei</name>
    <dbReference type="NCBI Taxonomy" id="1987383"/>
    <lineage>
        <taxon>Bacteria</taxon>
        <taxon>Bacillati</taxon>
        <taxon>Bacillota</taxon>
        <taxon>Bacilli</taxon>
        <taxon>Lactobacillales</taxon>
        <taxon>Enterococcaceae</taxon>
        <taxon>Enterococcus</taxon>
    </lineage>
</organism>
<dbReference type="RefSeq" id="WP_086283615.1">
    <property type="nucleotide sequence ID" value="NZ_NGMO01000001.1"/>
</dbReference>
<evidence type="ECO:0000256" key="7">
    <source>
        <dbReference type="ARBA" id="ARBA00048178"/>
    </source>
</evidence>
<dbReference type="Proteomes" id="UP000194933">
    <property type="component" value="Unassembled WGS sequence"/>
</dbReference>
<gene>
    <name evidence="9" type="ORF">A5844_000494</name>
</gene>
<dbReference type="Pfam" id="PF06414">
    <property type="entry name" value="Zeta_toxin"/>
    <property type="match status" value="1"/>
</dbReference>
<dbReference type="GO" id="GO:0016301">
    <property type="term" value="F:kinase activity"/>
    <property type="evidence" value="ECO:0007669"/>
    <property type="project" value="InterPro"/>
</dbReference>